<evidence type="ECO:0000256" key="11">
    <source>
        <dbReference type="ARBA" id="ARBA00022968"/>
    </source>
</evidence>
<dbReference type="EMBL" id="JH170413">
    <property type="protein sequence ID" value="EHB08979.1"/>
    <property type="molecule type" value="Genomic_DNA"/>
</dbReference>
<dbReference type="Pfam" id="PF01531">
    <property type="entry name" value="Glyco_transf_11"/>
    <property type="match status" value="1"/>
</dbReference>
<evidence type="ECO:0000256" key="2">
    <source>
        <dbReference type="ARBA" id="ARBA00000758"/>
    </source>
</evidence>
<comment type="catalytic activity">
    <reaction evidence="2">
        <text>beta-D-galactosyl-(1-&gt;3)-N-acetyl-D-galactosamine + GDP-beta-L-fucose = alpha-L-fucosyl-(1-&gt;2)-beta-D-galactosyl-(1-&gt;3)-N-acetyl-D-galactosamine + GDP + H(+)</text>
        <dbReference type="Rhea" id="RHEA:62964"/>
        <dbReference type="ChEBI" id="CHEBI:15378"/>
        <dbReference type="ChEBI" id="CHEBI:57273"/>
        <dbReference type="ChEBI" id="CHEBI:58189"/>
        <dbReference type="ChEBI" id="CHEBI:84728"/>
        <dbReference type="ChEBI" id="CHEBI:546807"/>
    </reaction>
    <physiologicalReaction direction="left-to-right" evidence="2">
        <dbReference type="Rhea" id="RHEA:62965"/>
    </physiologicalReaction>
</comment>
<accession>G5BI68</accession>
<dbReference type="AlphaFoldDB" id="G5BI68"/>
<keyword evidence="11 19" id="KW-0735">Signal-anchor</keyword>
<proteinExistence type="inferred from homology"/>
<evidence type="ECO:0000256" key="9">
    <source>
        <dbReference type="ARBA" id="ARBA00022679"/>
    </source>
</evidence>
<sequence length="213" mass="24723">MHALLVPVFWITLPRLVPEMDSHTLWQELQLHDWMSEEYSHLKDPFLKLSGFPCSWTFLHHLQEQIHPEFTLHNHLWEEAQGLLRELRLGLSDSQLCTFMGVHMCHRHYVQLMPQHGKGVIDSWTHLQQAMDWFRARHEDSIFVVTSNGMKRYTENINASKSKVVFVGGGQEGNFTLLMQCNHTIMTIGTFGFWAACQLAETPLPGQLHPARL</sequence>
<keyword evidence="15" id="KW-0472">Membrane</keyword>
<dbReference type="InterPro" id="IPR002516">
    <property type="entry name" value="Glyco_trans_11"/>
</dbReference>
<keyword evidence="9 19" id="KW-0808">Transferase</keyword>
<evidence type="ECO:0000256" key="19">
    <source>
        <dbReference type="RuleBase" id="RU363129"/>
    </source>
</evidence>
<evidence type="ECO:0000256" key="10">
    <source>
        <dbReference type="ARBA" id="ARBA00022692"/>
    </source>
</evidence>
<evidence type="ECO:0000256" key="3">
    <source>
        <dbReference type="ARBA" id="ARBA00001422"/>
    </source>
</evidence>
<evidence type="ECO:0000256" key="15">
    <source>
        <dbReference type="ARBA" id="ARBA00023136"/>
    </source>
</evidence>
<dbReference type="GO" id="GO:0008107">
    <property type="term" value="F:galactoside 2-alpha-L-fucosyltransferase activity"/>
    <property type="evidence" value="ECO:0007669"/>
    <property type="project" value="UniProtKB-EC"/>
</dbReference>
<comment type="catalytic activity">
    <reaction evidence="3">
        <text>a beta-D-Gal-(1-&gt;3)-beta-D-GlcNAc-(1-&gt;3)-beta-D-Gal-(1-&gt;4)-beta-D-Glc-(1&lt;-&gt;1')-Cer(d18:1(4E)) + GDP-beta-L-fucose = alpha-L-fucosyl-(1-&gt;2)- beta-D-galactosyl-(1-&gt;3)-N-acetyl-beta-D-glucosaminyl-(1-&gt;3)-beta-D-galactosyl-(1-&gt;4)-beta-D-glucosyl-(1&lt;-&gt;1')-N-acylsphing-4-enine + GDP + H(+)</text>
        <dbReference type="Rhea" id="RHEA:32175"/>
        <dbReference type="ChEBI" id="CHEBI:15378"/>
        <dbReference type="ChEBI" id="CHEBI:17292"/>
        <dbReference type="ChEBI" id="CHEBI:28743"/>
        <dbReference type="ChEBI" id="CHEBI:57273"/>
        <dbReference type="ChEBI" id="CHEBI:58189"/>
        <dbReference type="EC" id="2.4.1.69"/>
    </reaction>
    <physiologicalReaction direction="left-to-right" evidence="3">
        <dbReference type="Rhea" id="RHEA:32176"/>
    </physiologicalReaction>
</comment>
<dbReference type="STRING" id="10181.G5BI68"/>
<evidence type="ECO:0000313" key="21">
    <source>
        <dbReference type="Proteomes" id="UP000006813"/>
    </source>
</evidence>
<dbReference type="InParanoid" id="G5BI68"/>
<dbReference type="GO" id="GO:0032580">
    <property type="term" value="C:Golgi cisterna membrane"/>
    <property type="evidence" value="ECO:0007669"/>
    <property type="project" value="UniProtKB-SubCell"/>
</dbReference>
<organism evidence="20 21">
    <name type="scientific">Heterocephalus glaber</name>
    <name type="common">Naked mole rat</name>
    <dbReference type="NCBI Taxonomy" id="10181"/>
    <lineage>
        <taxon>Eukaryota</taxon>
        <taxon>Metazoa</taxon>
        <taxon>Chordata</taxon>
        <taxon>Craniata</taxon>
        <taxon>Vertebrata</taxon>
        <taxon>Euteleostomi</taxon>
        <taxon>Mammalia</taxon>
        <taxon>Eutheria</taxon>
        <taxon>Euarchontoglires</taxon>
        <taxon>Glires</taxon>
        <taxon>Rodentia</taxon>
        <taxon>Hystricomorpha</taxon>
        <taxon>Bathyergidae</taxon>
        <taxon>Heterocephalus</taxon>
    </lineage>
</organism>
<evidence type="ECO:0000256" key="8">
    <source>
        <dbReference type="ARBA" id="ARBA00022676"/>
    </source>
</evidence>
<comment type="subcellular location">
    <subcellularLocation>
        <location evidence="5 19">Golgi apparatus</location>
        <location evidence="5 19">Golgi stack membrane</location>
        <topology evidence="5 19">Single-pass type II membrane protein</topology>
    </subcellularLocation>
</comment>
<evidence type="ECO:0000256" key="18">
    <source>
        <dbReference type="ARBA" id="ARBA00043835"/>
    </source>
</evidence>
<comment type="catalytic activity">
    <reaction evidence="1">
        <text>a neolactoside nLc4Cer(d18:1(4E)) + GDP-beta-L-fucose = a neolactoside IV(2)-alpha-Fuc-nLc4Cer(d18:1(4E)) + GDP + H(+)</text>
        <dbReference type="Rhea" id="RHEA:48304"/>
        <dbReference type="ChEBI" id="CHEBI:15378"/>
        <dbReference type="ChEBI" id="CHEBI:17006"/>
        <dbReference type="ChEBI" id="CHEBI:28691"/>
        <dbReference type="ChEBI" id="CHEBI:57273"/>
        <dbReference type="ChEBI" id="CHEBI:58189"/>
    </reaction>
    <physiologicalReaction direction="left-to-right" evidence="1">
        <dbReference type="Rhea" id="RHEA:48305"/>
    </physiologicalReaction>
</comment>
<evidence type="ECO:0000256" key="6">
    <source>
        <dbReference type="ARBA" id="ARBA00004922"/>
    </source>
</evidence>
<evidence type="ECO:0000256" key="1">
    <source>
        <dbReference type="ARBA" id="ARBA00000336"/>
    </source>
</evidence>
<dbReference type="EC" id="2.4.1.-" evidence="19"/>
<keyword evidence="13 19" id="KW-0333">Golgi apparatus</keyword>
<name>G5BI68_HETGA</name>
<evidence type="ECO:0000256" key="4">
    <source>
        <dbReference type="ARBA" id="ARBA00001441"/>
    </source>
</evidence>
<comment type="pathway">
    <text evidence="6 19">Protein modification; protein glycosylation.</text>
</comment>
<keyword evidence="12" id="KW-1133">Transmembrane helix</keyword>
<keyword evidence="14" id="KW-0443">Lipid metabolism</keyword>
<dbReference type="GO" id="GO:0006629">
    <property type="term" value="P:lipid metabolic process"/>
    <property type="evidence" value="ECO:0007669"/>
    <property type="project" value="UniProtKB-KW"/>
</dbReference>
<comment type="similarity">
    <text evidence="7 19">Belongs to the glycosyltransferase 11 family.</text>
</comment>
<dbReference type="PANTHER" id="PTHR11927:SF4">
    <property type="entry name" value="GALACTOSIDE ALPHA-(1,2)-FUCOSYLTRANSFERASE 1"/>
    <property type="match status" value="1"/>
</dbReference>
<evidence type="ECO:0000256" key="16">
    <source>
        <dbReference type="ARBA" id="ARBA00023180"/>
    </source>
</evidence>
<keyword evidence="10" id="KW-0812">Transmembrane</keyword>
<dbReference type="UniPathway" id="UPA00378"/>
<keyword evidence="16 19" id="KW-0325">Glycoprotein</keyword>
<comment type="catalytic activity">
    <reaction evidence="17">
        <text>a ganglioside GM1 + GDP-beta-L-fucose = a ganglioside Fuc-GM1 + GDP + H(+)</text>
        <dbReference type="Rhea" id="RHEA:48292"/>
        <dbReference type="ChEBI" id="CHEBI:15378"/>
        <dbReference type="ChEBI" id="CHEBI:57273"/>
        <dbReference type="ChEBI" id="CHEBI:58189"/>
        <dbReference type="ChEBI" id="CHEBI:82639"/>
        <dbReference type="ChEBI" id="CHEBI:90189"/>
    </reaction>
    <physiologicalReaction direction="left-to-right" evidence="17">
        <dbReference type="Rhea" id="RHEA:48293"/>
    </physiologicalReaction>
</comment>
<comment type="catalytic activity">
    <reaction evidence="18">
        <text>a ganglioside GA1 + GDP-beta-L-fucose = a ganglioside Fuc-GA1 + GDP + H(+)</text>
        <dbReference type="Rhea" id="RHEA:48320"/>
        <dbReference type="ChEBI" id="CHEBI:15378"/>
        <dbReference type="ChEBI" id="CHEBI:57273"/>
        <dbReference type="ChEBI" id="CHEBI:58189"/>
        <dbReference type="ChEBI" id="CHEBI:88069"/>
        <dbReference type="ChEBI" id="CHEBI:90262"/>
    </reaction>
    <physiologicalReaction direction="left-to-right" evidence="18">
        <dbReference type="Rhea" id="RHEA:48321"/>
    </physiologicalReaction>
</comment>
<keyword evidence="8 19" id="KW-0328">Glycosyltransferase</keyword>
<evidence type="ECO:0000313" key="20">
    <source>
        <dbReference type="EMBL" id="EHB08979.1"/>
    </source>
</evidence>
<evidence type="ECO:0000256" key="17">
    <source>
        <dbReference type="ARBA" id="ARBA00043729"/>
    </source>
</evidence>
<dbReference type="Proteomes" id="UP000006813">
    <property type="component" value="Unassembled WGS sequence"/>
</dbReference>
<reference evidence="20 21" key="1">
    <citation type="journal article" date="2011" name="Nature">
        <title>Genome sequencing reveals insights into physiology and longevity of the naked mole rat.</title>
        <authorList>
            <person name="Kim E.B."/>
            <person name="Fang X."/>
            <person name="Fushan A.A."/>
            <person name="Huang Z."/>
            <person name="Lobanov A.V."/>
            <person name="Han L."/>
            <person name="Marino S.M."/>
            <person name="Sun X."/>
            <person name="Turanov A.A."/>
            <person name="Yang P."/>
            <person name="Yim S.H."/>
            <person name="Zhao X."/>
            <person name="Kasaikina M.V."/>
            <person name="Stoletzki N."/>
            <person name="Peng C."/>
            <person name="Polak P."/>
            <person name="Xiong Z."/>
            <person name="Kiezun A."/>
            <person name="Zhu Y."/>
            <person name="Chen Y."/>
            <person name="Kryukov G.V."/>
            <person name="Zhang Q."/>
            <person name="Peshkin L."/>
            <person name="Yang L."/>
            <person name="Bronson R.T."/>
            <person name="Buffenstein R."/>
            <person name="Wang B."/>
            <person name="Han C."/>
            <person name="Li Q."/>
            <person name="Chen L."/>
            <person name="Zhao W."/>
            <person name="Sunyaev S.R."/>
            <person name="Park T.J."/>
            <person name="Zhang G."/>
            <person name="Wang J."/>
            <person name="Gladyshev V.N."/>
        </authorList>
    </citation>
    <scope>NUCLEOTIDE SEQUENCE [LARGE SCALE GENOMIC DNA]</scope>
</reference>
<evidence type="ECO:0000256" key="14">
    <source>
        <dbReference type="ARBA" id="ARBA00023098"/>
    </source>
</evidence>
<evidence type="ECO:0000256" key="7">
    <source>
        <dbReference type="ARBA" id="ARBA00009857"/>
    </source>
</evidence>
<dbReference type="PANTHER" id="PTHR11927">
    <property type="entry name" value="GALACTOSIDE 2-L-FUCOSYLTRANSFERASE"/>
    <property type="match status" value="1"/>
</dbReference>
<evidence type="ECO:0000256" key="5">
    <source>
        <dbReference type="ARBA" id="ARBA00004447"/>
    </source>
</evidence>
<protein>
    <recommendedName>
        <fullName evidence="19">L-Fucosyltransferase</fullName>
        <ecNumber evidence="19">2.4.1.-</ecNumber>
    </recommendedName>
</protein>
<evidence type="ECO:0000256" key="13">
    <source>
        <dbReference type="ARBA" id="ARBA00023034"/>
    </source>
</evidence>
<dbReference type="GO" id="GO:0005975">
    <property type="term" value="P:carbohydrate metabolic process"/>
    <property type="evidence" value="ECO:0007669"/>
    <property type="project" value="InterPro"/>
</dbReference>
<comment type="catalytic activity">
    <reaction evidence="4">
        <text>a beta-D-galactosyl-(1-&gt;4)-N-acetyl-beta-D-glucosaminyl derivative + GDP-beta-L-fucose = an alpha-L-Fuc-(1-&gt;2)-beta-D-Gal-(1-&gt;4)-beta-D-GlcNAc derivative + GDP + H(+)</text>
        <dbReference type="Rhea" id="RHEA:50668"/>
        <dbReference type="ChEBI" id="CHEBI:15378"/>
        <dbReference type="ChEBI" id="CHEBI:57273"/>
        <dbReference type="ChEBI" id="CHEBI:58189"/>
        <dbReference type="ChEBI" id="CHEBI:133507"/>
        <dbReference type="ChEBI" id="CHEBI:133510"/>
        <dbReference type="EC" id="2.4.1.344"/>
    </reaction>
</comment>
<gene>
    <name evidence="20" type="ORF">GW7_16873</name>
</gene>
<evidence type="ECO:0000256" key="12">
    <source>
        <dbReference type="ARBA" id="ARBA00022989"/>
    </source>
</evidence>